<keyword evidence="1" id="KW-0802">TPR repeat</keyword>
<reference evidence="2 3" key="1">
    <citation type="journal article" date="2020" name="Nature">
        <title>Isolation of an archaeon at the prokaryote-eukaryote interface.</title>
        <authorList>
            <person name="Imachi H."/>
            <person name="Nobu M.K."/>
            <person name="Nakahara N."/>
            <person name="Morono Y."/>
            <person name="Ogawara M."/>
            <person name="Takaki Y."/>
            <person name="Takano Y."/>
            <person name="Uematsu K."/>
            <person name="Ikuta T."/>
            <person name="Ito M."/>
            <person name="Matsui Y."/>
            <person name="Miyazaki M."/>
            <person name="Murata K."/>
            <person name="Saito Y."/>
            <person name="Sakai S."/>
            <person name="Song C."/>
            <person name="Tasumi E."/>
            <person name="Yamanaka Y."/>
            <person name="Yamaguchi T."/>
            <person name="Kamagata Y."/>
            <person name="Tamaki H."/>
            <person name="Takai K."/>
        </authorList>
    </citation>
    <scope>NUCLEOTIDE SEQUENCE [LARGE SCALE GENOMIC DNA]</scope>
    <source>
        <strain evidence="2 3">MK-D1</strain>
    </source>
</reference>
<dbReference type="Pfam" id="PF13176">
    <property type="entry name" value="TPR_7"/>
    <property type="match status" value="2"/>
</dbReference>
<dbReference type="PROSITE" id="PS50005">
    <property type="entry name" value="TPR"/>
    <property type="match status" value="1"/>
</dbReference>
<name>A0A5B9DFI0_9ARCH</name>
<evidence type="ECO:0000313" key="2">
    <source>
        <dbReference type="EMBL" id="QEE17550.1"/>
    </source>
</evidence>
<gene>
    <name evidence="2" type="ORF">DSAG12_03387</name>
</gene>
<dbReference type="Proteomes" id="UP000321408">
    <property type="component" value="Chromosome"/>
</dbReference>
<dbReference type="GeneID" id="41331356"/>
<dbReference type="OrthoDB" id="137158at2157"/>
<feature type="repeat" description="TPR" evidence="1">
    <location>
        <begin position="663"/>
        <end position="696"/>
    </location>
</feature>
<reference evidence="2 3" key="2">
    <citation type="journal article" date="2024" name="Int. J. Syst. Evol. Microbiol.">
        <title>Promethearchaeum syntrophicum gen. nov., sp. nov., an anaerobic, obligately syntrophic archaeon, the first isolate of the lineage 'Asgard' archaea, and proposal of the new archaeal phylum Promethearchaeota phyl. nov. and kingdom Promethearchaeati regn. nov.</title>
        <authorList>
            <person name="Imachi H."/>
            <person name="Nobu M.K."/>
            <person name="Kato S."/>
            <person name="Takaki Y."/>
            <person name="Miyazaki M."/>
            <person name="Miyata M."/>
            <person name="Ogawara M."/>
            <person name="Saito Y."/>
            <person name="Sakai S."/>
            <person name="Tahara Y.O."/>
            <person name="Takano Y."/>
            <person name="Tasumi E."/>
            <person name="Uematsu K."/>
            <person name="Yoshimura T."/>
            <person name="Itoh T."/>
            <person name="Ohkuma M."/>
            <person name="Takai K."/>
        </authorList>
    </citation>
    <scope>NUCLEOTIDE SEQUENCE [LARGE SCALE GENOMIC DNA]</scope>
    <source>
        <strain evidence="2 3">MK-D1</strain>
    </source>
</reference>
<protein>
    <submittedName>
        <fullName evidence="2">Tetratricopeptide repeat protein</fullName>
    </submittedName>
</protein>
<proteinExistence type="predicted"/>
<evidence type="ECO:0000256" key="1">
    <source>
        <dbReference type="PROSITE-ProRule" id="PRU00339"/>
    </source>
</evidence>
<dbReference type="Pfam" id="PF13374">
    <property type="entry name" value="TPR_10"/>
    <property type="match status" value="1"/>
</dbReference>
<dbReference type="PANTHER" id="PTHR10098:SF112">
    <property type="entry name" value="SLR0380 PROTEIN"/>
    <property type="match status" value="1"/>
</dbReference>
<dbReference type="PANTHER" id="PTHR10098">
    <property type="entry name" value="RAPSYN-RELATED"/>
    <property type="match status" value="1"/>
</dbReference>
<dbReference type="InterPro" id="IPR019734">
    <property type="entry name" value="TPR_rpt"/>
</dbReference>
<sequence length="754" mass="86434">MIFTKNDKTLNDLFEKGMMYTFLVGAGISMNPPSNLPSAKSIIRVLLESCIPSEELTKSQSIKGLRYEMIIEQVQNRFDNELKMLDYFEKFTHPNLIHLFLAYAILKANYVITTNFDYLIEFALKKIISTEKHKDIIPIITREDFTKYIDLSQIIQSSRYPLIKIHGSKYNIITGAKTSDSVITTMKALGSNKEEGKTFDIEPFKKPLIEKIFIDRTLVVIGYSGSDDFDIAPMLSHIKSLKRLIWIEHSMDNAITVEKVSDILGKKSESDFTPLDLTLFNLGKKTKGEVYRIKTNTQKFIKDALWKFILEDILVDSVKIDEIGEKSEFKDFFQSLQLKIKEVDKYKFVCNIYSNFNMYEEVVQCAKKGINLSHRQEKFQEEMYFYNYLGLSYKRWGKKEESTAFYKKGLEIAEKFKNLSMQMTFYINLGSIVRSKGEFDKAIGLYDKAINTAIILKDYEVIIGGLVNKGEILLIQGKLDAALVIYDKLLKSESKIGDLNVKSTILGNLGLIYVNKGDIQKGTQLILESIKIDKALDNQSGVISKLNNLASFYHNRGDLDNALKIYYQSFQIANDLQFPTEKAQISMNIAIIFLDLGDLDKALTLCLDAQRIFLNLNDQKGIADAESNIGMIKRLKNDFVPALDILNSSLQKYRVLKIPSKIAHNQFNIGVIYQKTAKWKKALECYEESLKILEEEGDIFKQGHIHLEMGSIYRVLKEPQKAYLQYDHAEKKFLKVGNQTLQIRAKNEKESLGI</sequence>
<dbReference type="RefSeq" id="WP_147664441.1">
    <property type="nucleotide sequence ID" value="NZ_CP042905.2"/>
</dbReference>
<dbReference type="Gene3D" id="1.25.40.10">
    <property type="entry name" value="Tetratricopeptide repeat domain"/>
    <property type="match status" value="2"/>
</dbReference>
<dbReference type="InterPro" id="IPR029035">
    <property type="entry name" value="DHS-like_NAD/FAD-binding_dom"/>
</dbReference>
<accession>A0A5B9DFI0</accession>
<dbReference type="EMBL" id="CP042905">
    <property type="protein sequence ID" value="QEE17550.1"/>
    <property type="molecule type" value="Genomic_DNA"/>
</dbReference>
<dbReference type="AlphaFoldDB" id="A0A5B9DFI0"/>
<dbReference type="Pfam" id="PF13289">
    <property type="entry name" value="SIR2_2"/>
    <property type="match status" value="1"/>
</dbReference>
<keyword evidence="3" id="KW-1185">Reference proteome</keyword>
<dbReference type="KEGG" id="psyt:DSAG12_03387"/>
<organism evidence="2 3">
    <name type="scientific">Promethearchaeum syntrophicum</name>
    <dbReference type="NCBI Taxonomy" id="2594042"/>
    <lineage>
        <taxon>Archaea</taxon>
        <taxon>Promethearchaeati</taxon>
        <taxon>Promethearchaeota</taxon>
        <taxon>Promethearchaeia</taxon>
        <taxon>Promethearchaeales</taxon>
        <taxon>Promethearchaeaceae</taxon>
        <taxon>Promethearchaeum</taxon>
    </lineage>
</organism>
<dbReference type="SUPFAM" id="SSF52467">
    <property type="entry name" value="DHS-like NAD/FAD-binding domain"/>
    <property type="match status" value="1"/>
</dbReference>
<dbReference type="Pfam" id="PF13181">
    <property type="entry name" value="TPR_8"/>
    <property type="match status" value="1"/>
</dbReference>
<dbReference type="SUPFAM" id="SSF48452">
    <property type="entry name" value="TPR-like"/>
    <property type="match status" value="3"/>
</dbReference>
<dbReference type="SMART" id="SM00028">
    <property type="entry name" value="TPR"/>
    <property type="match status" value="9"/>
</dbReference>
<evidence type="ECO:0000313" key="3">
    <source>
        <dbReference type="Proteomes" id="UP000321408"/>
    </source>
</evidence>
<dbReference type="InterPro" id="IPR011990">
    <property type="entry name" value="TPR-like_helical_dom_sf"/>
</dbReference>